<feature type="region of interest" description="Disordered" evidence="1">
    <location>
        <begin position="163"/>
        <end position="186"/>
    </location>
</feature>
<dbReference type="AlphaFoldDB" id="A0A9P1G0Z3"/>
<accession>A0A9P1G0Z3</accession>
<evidence type="ECO:0000313" key="3">
    <source>
        <dbReference type="EMBL" id="CAL4783255.1"/>
    </source>
</evidence>
<dbReference type="EMBL" id="CAMXCT010002135">
    <property type="protein sequence ID" value="CAI3995943.1"/>
    <property type="molecule type" value="Genomic_DNA"/>
</dbReference>
<dbReference type="Proteomes" id="UP001152797">
    <property type="component" value="Unassembled WGS sequence"/>
</dbReference>
<evidence type="ECO:0000313" key="4">
    <source>
        <dbReference type="Proteomes" id="UP001152797"/>
    </source>
</evidence>
<gene>
    <name evidence="2" type="ORF">C1SCF055_LOCUS22463</name>
</gene>
<evidence type="ECO:0000313" key="2">
    <source>
        <dbReference type="EMBL" id="CAI3995943.1"/>
    </source>
</evidence>
<dbReference type="EMBL" id="CAMXCT030002135">
    <property type="protein sequence ID" value="CAL4783255.1"/>
    <property type="molecule type" value="Genomic_DNA"/>
</dbReference>
<evidence type="ECO:0000256" key="1">
    <source>
        <dbReference type="SAM" id="MobiDB-lite"/>
    </source>
</evidence>
<proteinExistence type="predicted"/>
<reference evidence="3 4" key="2">
    <citation type="submission" date="2024-05" db="EMBL/GenBank/DDBJ databases">
        <authorList>
            <person name="Chen Y."/>
            <person name="Shah S."/>
            <person name="Dougan E. K."/>
            <person name="Thang M."/>
            <person name="Chan C."/>
        </authorList>
    </citation>
    <scope>NUCLEOTIDE SEQUENCE [LARGE SCALE GENOMIC DNA]</scope>
</reference>
<protein>
    <submittedName>
        <fullName evidence="2">Uncharacterized protein</fullName>
    </submittedName>
</protein>
<keyword evidence="4" id="KW-1185">Reference proteome</keyword>
<sequence>MSLLQDVVTVPWEKPTFMEKPTTNRDYWTVLDQWVVRVHGASRTQPFQPLHESFPLQGEGSESLCAERVTVCFYTGRDDSVVRGDKWNVPPTRESRAMWKNMGQWTGFTFFKRKTQHTTAEEQEQQDATSQPNVNEISQHLHRIHLTPNTGYARGGAVARGQAACSHTAHQGEDVEPSDGSFEVLQ</sequence>
<organism evidence="2">
    <name type="scientific">Cladocopium goreaui</name>
    <dbReference type="NCBI Taxonomy" id="2562237"/>
    <lineage>
        <taxon>Eukaryota</taxon>
        <taxon>Sar</taxon>
        <taxon>Alveolata</taxon>
        <taxon>Dinophyceae</taxon>
        <taxon>Suessiales</taxon>
        <taxon>Symbiodiniaceae</taxon>
        <taxon>Cladocopium</taxon>
    </lineage>
</organism>
<name>A0A9P1G0Z3_9DINO</name>
<reference evidence="2" key="1">
    <citation type="submission" date="2022-10" db="EMBL/GenBank/DDBJ databases">
        <authorList>
            <person name="Chen Y."/>
            <person name="Dougan E. K."/>
            <person name="Chan C."/>
            <person name="Rhodes N."/>
            <person name="Thang M."/>
        </authorList>
    </citation>
    <scope>NUCLEOTIDE SEQUENCE</scope>
</reference>
<comment type="caution">
    <text evidence="2">The sequence shown here is derived from an EMBL/GenBank/DDBJ whole genome shotgun (WGS) entry which is preliminary data.</text>
</comment>
<dbReference type="EMBL" id="CAMXCT020002135">
    <property type="protein sequence ID" value="CAL1149318.1"/>
    <property type="molecule type" value="Genomic_DNA"/>
</dbReference>